<sequence>MADPLSISASIAGLVTLADIVFDRLMKYIRAAKNATKETENLAKEINLLGGALNSLSRLARGLDDGPFDRRFRMYHIEACNEIFSEIDKKLKKLDRNSLKKKMVWPFSSIRMKEMLEDLSQHKQSINLALSANSMEILLRHLAREEDLQKTVTEIKADVEKTREVASRIHRDMKREKVLKFFLKYNPQQNYEMSLKLRHPRTGTWLLDLPKFQTWLSTADEKLWLSGIPGAGKTVLAGTIIEAALRKCNEKVAGAFFFCDYKDKKTQSLENILSALAYQIAIQKEEAYAILEEYYLNLHPQRDLPRSPEVEALARVIGKMIELYDHVFLVVDGIDECGDLVPGVLESLHGISVDSENISIALLSRDEILIRDCLEDSFECERIAAHTEDVEEYVAAEIEERTRTRRLHIDDAELKGEIIQGLIDGAKGMFRWVACQLDHLCECVSDEACRKALKELPPNLNETYLRILQRLPRDKAPLVQLILHSIAFANPRLTTEQLREILSVPKTGGTLTRSSRIRESAIQELCSSLIRRSNDELYFEFAHFSVQEFLCNVDLLKDKFEPFIISESRFNRLMVVQCLNYLQLDNFKHAPNTAVDHIAYMTKRNDDYPLYKYAAFSWLTYARDHWDDEVIVHSAEKFFGYGKTVMFTSWSVQLYFGYFNNHSRPYSYKNITRALSYLTRKDFTPLHMACLLALPEVCRHLLKIGADIELQGPFGNPIQCAVGTVTSLELGPSIRQLSGGGFGTTWYSQKTVECLLEAGASLIPSTINPRHSQSLMSLAVEAFRNTGHICLVTLLLSRGLPVKQNDINMLADALEQMRHDLLVSEENFQPFVETLNSMIGESDLYRELCSLAWNFSVNRRFNFASDLKFVNPSISLTKDALKEHFIAAVRHLDIHTLTMAAEYSRIPLCDITDHGKRLLDIVLENIDNPTELSQNTQMIEALIRAGCSFSQPDNEGRLPLHSWSANLSSKRKKRDEEWHLEVFIDHGVIVSSQDSGGLNLLHTSANDDCLLSAFLKYDQEANITAALRMVDHNGYTPLCKALNNKCTTSASILFEQGGNDPETWRSPVSPLLLATRANCEDIFKTLWAKGLALPITEGKTLTPLHYVGARTSVTFINYLKVLYPGACDTRISNKIPLEVFMEQLFERVQENINLPYGEAIAALYPSELHNCQEVWKQFAIITRNLAKKTLQQVRVAGNMFLIVVKELIRLSCLNSYEAASRKPALLLLLEQFDGGFQSVDHLRPLTNEGLCAILGSTSRWSGFEANFLIIQLLKAAVSSNEVSLARLLLEKGVPAHQRIQDESALERACDSCTTFNTFRLLLDYTEKGYIDDTNVANCGMGLIHLLAETEAGGDQVNKITELIRRGANPNLRRGEHPNEPTLVYHLYKCQTKTAITLLELGADPTLTDQHNIDACLEAAWSGASTFLAKVQEMKIPSWQFDWKRCCHSIVIDIGEAATDLSGINALHLAARSGNIDCLEFYINHDFLSDVNSACDQMFTPLHCAASKGHANVIKYLHRLGANINACTIEGYIPLHLAVLNNEVSAVETLLSLGSYATIDKRGWSPYMYACKSKNQCIIDCFQGRGPQHIVQYANSASSDFSDAPFGQKKDLARALEAAVTDGNMDLCRELFKNPSHLDIDLPSCGGCSPLLLAIRNDMLDIVQLLLNFGASTLKRACQGCGKTSIHEILIYKGLTRVFPQFLKSYMNDGGNLLGEYDNPIGTAIKNDNTEALRILFEHVQQNARHYAGMIGEDWTKAVSILVSNQSETSKGYWQPPIHTAVSKSNLEVVKYLLDKGADVNISNELSKLETPLHVAVSSEANNRQELIDLLIKRGALIDPVTIYGNTPLLYASRYGRWDMAKTLLDAGADLTVSDYNSRNVLHMPAIKTSPWHNKSFANFLGLGVDPHHLDTQGISPMHLAMCSNKHTLITNGDFSIQDTTPFPWSSFTVINGVPWITTRFPMLLKRISSDDLRRIANTEPSGCWSPLCLSASQEMLMAIENLLILGANLEFEGCPEGTALMAACNAGKLESVKTLVRRGATLSYYGANGFRTTLNKAKTPSHILQWLLVNRFTDQAKIKEEPHEGLAVNIRPWSGIVKVELVISGSLERCSDESSMDYWIYLMDKKSRWRGEVVPLVDKRRTVRHSKLIPVERVRIHPDGYDAPALGRSQGSI</sequence>
<gene>
    <name evidence="1" type="ORF">F4821DRAFT_32513</name>
</gene>
<accession>A0ACC0CLL7</accession>
<dbReference type="EMBL" id="MU394401">
    <property type="protein sequence ID" value="KAI6081261.1"/>
    <property type="molecule type" value="Genomic_DNA"/>
</dbReference>
<evidence type="ECO:0000313" key="1">
    <source>
        <dbReference type="EMBL" id="KAI6081261.1"/>
    </source>
</evidence>
<reference evidence="1 2" key="1">
    <citation type="journal article" date="2022" name="New Phytol.">
        <title>Ecological generalism drives hyperdiversity of secondary metabolite gene clusters in xylarialean endophytes.</title>
        <authorList>
            <person name="Franco M.E.E."/>
            <person name="Wisecaver J.H."/>
            <person name="Arnold A.E."/>
            <person name="Ju Y.M."/>
            <person name="Slot J.C."/>
            <person name="Ahrendt S."/>
            <person name="Moore L.P."/>
            <person name="Eastman K.E."/>
            <person name="Scott K."/>
            <person name="Konkel Z."/>
            <person name="Mondo S.J."/>
            <person name="Kuo A."/>
            <person name="Hayes R.D."/>
            <person name="Haridas S."/>
            <person name="Andreopoulos B."/>
            <person name="Riley R."/>
            <person name="LaButti K."/>
            <person name="Pangilinan J."/>
            <person name="Lipzen A."/>
            <person name="Amirebrahimi M."/>
            <person name="Yan J."/>
            <person name="Adam C."/>
            <person name="Keymanesh K."/>
            <person name="Ng V."/>
            <person name="Louie K."/>
            <person name="Northen T."/>
            <person name="Drula E."/>
            <person name="Henrissat B."/>
            <person name="Hsieh H.M."/>
            <person name="Youens-Clark K."/>
            <person name="Lutzoni F."/>
            <person name="Miadlikowska J."/>
            <person name="Eastwood D.C."/>
            <person name="Hamelin R.C."/>
            <person name="Grigoriev I.V."/>
            <person name="U'Ren J.M."/>
        </authorList>
    </citation>
    <scope>NUCLEOTIDE SEQUENCE [LARGE SCALE GENOMIC DNA]</scope>
    <source>
        <strain evidence="1 2">ER1909</strain>
    </source>
</reference>
<comment type="caution">
    <text evidence="1">The sequence shown here is derived from an EMBL/GenBank/DDBJ whole genome shotgun (WGS) entry which is preliminary data.</text>
</comment>
<keyword evidence="2" id="KW-1185">Reference proteome</keyword>
<organism evidence="1 2">
    <name type="scientific">Hypoxylon rubiginosum</name>
    <dbReference type="NCBI Taxonomy" id="110542"/>
    <lineage>
        <taxon>Eukaryota</taxon>
        <taxon>Fungi</taxon>
        <taxon>Dikarya</taxon>
        <taxon>Ascomycota</taxon>
        <taxon>Pezizomycotina</taxon>
        <taxon>Sordariomycetes</taxon>
        <taxon>Xylariomycetidae</taxon>
        <taxon>Xylariales</taxon>
        <taxon>Hypoxylaceae</taxon>
        <taxon>Hypoxylon</taxon>
    </lineage>
</organism>
<proteinExistence type="predicted"/>
<name>A0ACC0CLL7_9PEZI</name>
<protein>
    <submittedName>
        <fullName evidence="1">Ankyrin</fullName>
    </submittedName>
</protein>
<evidence type="ECO:0000313" key="2">
    <source>
        <dbReference type="Proteomes" id="UP001497680"/>
    </source>
</evidence>
<dbReference type="Proteomes" id="UP001497680">
    <property type="component" value="Unassembled WGS sequence"/>
</dbReference>